<evidence type="ECO:0000313" key="2">
    <source>
        <dbReference type="Proteomes" id="UP000800038"/>
    </source>
</evidence>
<accession>A0A6A5SZ14</accession>
<organism evidence="1 2">
    <name type="scientific">Clathrospora elynae</name>
    <dbReference type="NCBI Taxonomy" id="706981"/>
    <lineage>
        <taxon>Eukaryota</taxon>
        <taxon>Fungi</taxon>
        <taxon>Dikarya</taxon>
        <taxon>Ascomycota</taxon>
        <taxon>Pezizomycotina</taxon>
        <taxon>Dothideomycetes</taxon>
        <taxon>Pleosporomycetidae</taxon>
        <taxon>Pleosporales</taxon>
        <taxon>Diademaceae</taxon>
        <taxon>Clathrospora</taxon>
    </lineage>
</organism>
<dbReference type="AlphaFoldDB" id="A0A6A5SZ14"/>
<protein>
    <submittedName>
        <fullName evidence="1">Uncharacterized protein</fullName>
    </submittedName>
</protein>
<gene>
    <name evidence="1" type="ORF">EJ02DRAFT_121961</name>
</gene>
<dbReference type="EMBL" id="ML976022">
    <property type="protein sequence ID" value="KAF1943786.1"/>
    <property type="molecule type" value="Genomic_DNA"/>
</dbReference>
<keyword evidence="2" id="KW-1185">Reference proteome</keyword>
<dbReference type="Proteomes" id="UP000800038">
    <property type="component" value="Unassembled WGS sequence"/>
</dbReference>
<name>A0A6A5SZ14_9PLEO</name>
<proteinExistence type="predicted"/>
<evidence type="ECO:0000313" key="1">
    <source>
        <dbReference type="EMBL" id="KAF1943786.1"/>
    </source>
</evidence>
<sequence length="142" mass="16903">MACNRICSLSFEYLISNWFFSIFWHFLLFEEIRFEPYSAERRRGRLVCDHFKSPLLASTLLTMCCETLTVGDLRHPSTRAESKWHMSDDDDDDDDNNMYEWWPLQKEKITNKEVALPTCYFTKALENDMYSIDMATRMEQGV</sequence>
<reference evidence="1" key="1">
    <citation type="journal article" date="2020" name="Stud. Mycol.">
        <title>101 Dothideomycetes genomes: a test case for predicting lifestyles and emergence of pathogens.</title>
        <authorList>
            <person name="Haridas S."/>
            <person name="Albert R."/>
            <person name="Binder M."/>
            <person name="Bloem J."/>
            <person name="Labutti K."/>
            <person name="Salamov A."/>
            <person name="Andreopoulos B."/>
            <person name="Baker S."/>
            <person name="Barry K."/>
            <person name="Bills G."/>
            <person name="Bluhm B."/>
            <person name="Cannon C."/>
            <person name="Castanera R."/>
            <person name="Culley D."/>
            <person name="Daum C."/>
            <person name="Ezra D."/>
            <person name="Gonzalez J."/>
            <person name="Henrissat B."/>
            <person name="Kuo A."/>
            <person name="Liang C."/>
            <person name="Lipzen A."/>
            <person name="Lutzoni F."/>
            <person name="Magnuson J."/>
            <person name="Mondo S."/>
            <person name="Nolan M."/>
            <person name="Ohm R."/>
            <person name="Pangilinan J."/>
            <person name="Park H.-J."/>
            <person name="Ramirez L."/>
            <person name="Alfaro M."/>
            <person name="Sun H."/>
            <person name="Tritt A."/>
            <person name="Yoshinaga Y."/>
            <person name="Zwiers L.-H."/>
            <person name="Turgeon B."/>
            <person name="Goodwin S."/>
            <person name="Spatafora J."/>
            <person name="Crous P."/>
            <person name="Grigoriev I."/>
        </authorList>
    </citation>
    <scope>NUCLEOTIDE SEQUENCE</scope>
    <source>
        <strain evidence="1">CBS 161.51</strain>
    </source>
</reference>